<feature type="region of interest" description="Disordered" evidence="2">
    <location>
        <begin position="255"/>
        <end position="274"/>
    </location>
</feature>
<feature type="compositionally biased region" description="Basic and acidic residues" evidence="2">
    <location>
        <begin position="282"/>
        <end position="294"/>
    </location>
</feature>
<protein>
    <submittedName>
        <fullName evidence="3">Uncharacterized protein</fullName>
    </submittedName>
</protein>
<keyword evidence="1" id="KW-0175">Coiled coil</keyword>
<feature type="coiled-coil region" evidence="1">
    <location>
        <begin position="44"/>
        <end position="71"/>
    </location>
</feature>
<comment type="caution">
    <text evidence="3">The sequence shown here is derived from an EMBL/GenBank/DDBJ whole genome shotgun (WGS) entry which is preliminary data.</text>
</comment>
<feature type="region of interest" description="Disordered" evidence="2">
    <location>
        <begin position="282"/>
        <end position="321"/>
    </location>
</feature>
<organism evidence="3 4">
    <name type="scientific">Rotaria magnacalcarata</name>
    <dbReference type="NCBI Taxonomy" id="392030"/>
    <lineage>
        <taxon>Eukaryota</taxon>
        <taxon>Metazoa</taxon>
        <taxon>Spiralia</taxon>
        <taxon>Gnathifera</taxon>
        <taxon>Rotifera</taxon>
        <taxon>Eurotatoria</taxon>
        <taxon>Bdelloidea</taxon>
        <taxon>Philodinida</taxon>
        <taxon>Philodinidae</taxon>
        <taxon>Rotaria</taxon>
    </lineage>
</organism>
<proteinExistence type="predicted"/>
<dbReference type="AlphaFoldDB" id="A0A817A0R2"/>
<accession>A0A817A0R2</accession>
<evidence type="ECO:0000256" key="1">
    <source>
        <dbReference type="SAM" id="Coils"/>
    </source>
</evidence>
<gene>
    <name evidence="3" type="ORF">MBJ925_LOCUS37496</name>
</gene>
<reference evidence="3" key="1">
    <citation type="submission" date="2021-02" db="EMBL/GenBank/DDBJ databases">
        <authorList>
            <person name="Nowell W R."/>
        </authorList>
    </citation>
    <scope>NUCLEOTIDE SEQUENCE</scope>
</reference>
<dbReference type="EMBL" id="CAJNRE010020878">
    <property type="protein sequence ID" value="CAF2243817.1"/>
    <property type="molecule type" value="Genomic_DNA"/>
</dbReference>
<dbReference type="Proteomes" id="UP000663824">
    <property type="component" value="Unassembled WGS sequence"/>
</dbReference>
<feature type="compositionally biased region" description="Polar residues" evidence="2">
    <location>
        <begin position="295"/>
        <end position="309"/>
    </location>
</feature>
<evidence type="ECO:0000256" key="2">
    <source>
        <dbReference type="SAM" id="MobiDB-lite"/>
    </source>
</evidence>
<evidence type="ECO:0000313" key="3">
    <source>
        <dbReference type="EMBL" id="CAF2243817.1"/>
    </source>
</evidence>
<sequence length="603" mass="68496">MDGQDSQLLATTTLSMTSIEARERLHAIMTSDMTEAIEQIGQTLEACNLKKARLLQQLDEVSRAVEAVRNECECIDTTIASKVLNLNKIATQIVQQMALVNIPDPPPRVEPLPPPIVEIDLTAVHTRLTGLDHMVSDLTKIILEKEETVLYVINKRPGTGEITTSVHSAMRSGDVRHRNEEHVQDQMAKLQTIVRSIQSEDQNNAKEIQRHRFHLRHRRARQLPHILPPFDDEEESSHINGQQNGHHIQHHIDEDNEDDETSHGSDQTTVGPCTLCLQERTEELTTKRSNDRRSVTSSNYTDRSSSLPATSADGAVSSNRGLGEALASNGKEIIYYDYERELICVADAEGHSIKFQHGLIVDLYWWPLNSQWLLLSEQGLYRWKAGENEYYDAYEFSNGEIGFRRIAVTSTSVFCLFRYSLMLLELSNAMQMKRLHALAPPETRYRKLADISVRKILQEDGSEEDVLGLIWFGSGPGILLEERHVSLQANNMHERLFRHVPIQHGRYARLASYEDGRAWLISNTGADVFWIVDNTHVSVGQSEASATWVKVSSGIPIRYYLQMTSTFIFSFDYTIDERKNPEFVLKSSPSVFILKTVRGKETY</sequence>
<name>A0A817A0R2_9BILA</name>
<evidence type="ECO:0000313" key="4">
    <source>
        <dbReference type="Proteomes" id="UP000663824"/>
    </source>
</evidence>